<dbReference type="RefSeq" id="XP_028883242.1">
    <property type="nucleotide sequence ID" value="XM_029025396.1"/>
</dbReference>
<feature type="compositionally biased region" description="Basic residues" evidence="1">
    <location>
        <begin position="293"/>
        <end position="307"/>
    </location>
</feature>
<dbReference type="InterPro" id="IPR018812">
    <property type="entry name" value="SAK_HAD"/>
</dbReference>
<dbReference type="OrthoDB" id="5596992at2759"/>
<organism evidence="3 4">
    <name type="scientific">Trypanosoma theileri</name>
    <dbReference type="NCBI Taxonomy" id="67003"/>
    <lineage>
        <taxon>Eukaryota</taxon>
        <taxon>Discoba</taxon>
        <taxon>Euglenozoa</taxon>
        <taxon>Kinetoplastea</taxon>
        <taxon>Metakinetoplastina</taxon>
        <taxon>Trypanosomatida</taxon>
        <taxon>Trypanosomatidae</taxon>
        <taxon>Trypanosoma</taxon>
    </lineage>
</organism>
<protein>
    <recommendedName>
        <fullName evidence="2">Swiss Army Knife RNA repair protein HAD domain-containing protein</fullName>
    </recommendedName>
</protein>
<dbReference type="SUPFAM" id="SSF56784">
    <property type="entry name" value="HAD-like"/>
    <property type="match status" value="1"/>
</dbReference>
<dbReference type="EMBL" id="NBCO01000013">
    <property type="protein sequence ID" value="ORC89176.1"/>
    <property type="molecule type" value="Genomic_DNA"/>
</dbReference>
<dbReference type="AlphaFoldDB" id="A0A1X0NWT6"/>
<dbReference type="Pfam" id="PF10307">
    <property type="entry name" value="HAD_SAK_1"/>
    <property type="match status" value="1"/>
</dbReference>
<feature type="region of interest" description="Disordered" evidence="1">
    <location>
        <begin position="284"/>
        <end position="307"/>
    </location>
</feature>
<dbReference type="VEuPathDB" id="TriTrypDB:TM35_000131800"/>
<evidence type="ECO:0000313" key="3">
    <source>
        <dbReference type="EMBL" id="ORC89176.1"/>
    </source>
</evidence>
<evidence type="ECO:0000256" key="1">
    <source>
        <dbReference type="SAM" id="MobiDB-lite"/>
    </source>
</evidence>
<reference evidence="3 4" key="1">
    <citation type="submission" date="2017-03" db="EMBL/GenBank/DDBJ databases">
        <title>An alternative strategy for trypanosome survival in the mammalian bloodstream revealed through genome and transcriptome analysis of the ubiquitous bovine parasite Trypanosoma (Megatrypanum) theileri.</title>
        <authorList>
            <person name="Kelly S."/>
            <person name="Ivens A."/>
            <person name="Mott A."/>
            <person name="O'Neill E."/>
            <person name="Emms D."/>
            <person name="Macleod O."/>
            <person name="Voorheis P."/>
            <person name="Matthews J."/>
            <person name="Matthews K."/>
            <person name="Carrington M."/>
        </authorList>
    </citation>
    <scope>NUCLEOTIDE SEQUENCE [LARGE SCALE GENOMIC DNA]</scope>
    <source>
        <strain evidence="3">Edinburgh</strain>
    </source>
</reference>
<sequence>MELHVFDFDGTIFNSPSPSTRIKETHGPSVYSKLMRPLQDGGFGWFQSLTTLTPPAVPREPTLEEWYVAPVIQRLRELEQRRRESASAGYPPNVKVCLLTGRDESFRQRIEELLAHAGLRGMMTAVLLKPHQTYGTVRFKLESLYALIAEHRPEHVFYYEDREEQGLKLLNGIRLLTRALHPGKPDDSVVNAVVMESDGELRPHIVNKGNSSGGAMLEPCNAAVRWWEETRKRAAPHPVTSIEPFIFTLLFVDPVLASRSESILTAEEENTLVSQLQYERDAYVSSNPTAVHPQKHTFGRAPRRSQK</sequence>
<feature type="domain" description="Swiss Army Knife RNA repair protein HAD" evidence="2">
    <location>
        <begin position="15"/>
        <end position="165"/>
    </location>
</feature>
<proteinExistence type="predicted"/>
<dbReference type="Proteomes" id="UP000192257">
    <property type="component" value="Unassembled WGS sequence"/>
</dbReference>
<evidence type="ECO:0000259" key="2">
    <source>
        <dbReference type="Pfam" id="PF10307"/>
    </source>
</evidence>
<dbReference type="InterPro" id="IPR036412">
    <property type="entry name" value="HAD-like_sf"/>
</dbReference>
<evidence type="ECO:0000313" key="4">
    <source>
        <dbReference type="Proteomes" id="UP000192257"/>
    </source>
</evidence>
<comment type="caution">
    <text evidence="3">The sequence shown here is derived from an EMBL/GenBank/DDBJ whole genome shotgun (WGS) entry which is preliminary data.</text>
</comment>
<accession>A0A1X0NWT6</accession>
<dbReference type="GeneID" id="39985176"/>
<gene>
    <name evidence="3" type="ORF">TM35_000131800</name>
</gene>
<keyword evidence="4" id="KW-1185">Reference proteome</keyword>
<name>A0A1X0NWT6_9TRYP</name>